<dbReference type="PANTHER" id="PTHR15835">
    <property type="entry name" value="NUCLEAR-INTERACTING PARTNER OF ALK"/>
    <property type="match status" value="1"/>
</dbReference>
<feature type="region of interest" description="Disordered" evidence="3">
    <location>
        <begin position="25"/>
        <end position="56"/>
    </location>
</feature>
<evidence type="ECO:0000313" key="5">
    <source>
        <dbReference type="EMBL" id="PGG94944.1"/>
    </source>
</evidence>
<protein>
    <recommendedName>
        <fullName evidence="4">C3HC-type domain-containing protein</fullName>
    </recommendedName>
</protein>
<evidence type="ECO:0000313" key="6">
    <source>
        <dbReference type="Proteomes" id="UP000224634"/>
    </source>
</evidence>
<feature type="compositionally biased region" description="Low complexity" evidence="3">
    <location>
        <begin position="98"/>
        <end position="113"/>
    </location>
</feature>
<dbReference type="PANTHER" id="PTHR15835:SF6">
    <property type="entry name" value="ZINC FINGER C3HC-TYPE PROTEIN 1"/>
    <property type="match status" value="1"/>
</dbReference>
<dbReference type="Pfam" id="PF07967">
    <property type="entry name" value="zf-C3HC"/>
    <property type="match status" value="1"/>
</dbReference>
<dbReference type="GO" id="GO:0008270">
    <property type="term" value="F:zinc ion binding"/>
    <property type="evidence" value="ECO:0007669"/>
    <property type="project" value="InterPro"/>
</dbReference>
<keyword evidence="2" id="KW-0539">Nucleus</keyword>
<dbReference type="Proteomes" id="UP000224634">
    <property type="component" value="Unassembled WGS sequence"/>
</dbReference>
<comment type="subcellular location">
    <subcellularLocation>
        <location evidence="1">Nucleus</location>
    </subcellularLocation>
</comment>
<reference evidence="5 6" key="1">
    <citation type="submission" date="2017-10" db="EMBL/GenBank/DDBJ databases">
        <title>Comparative genomics in systemic dimorphic fungi from Ajellomycetaceae.</title>
        <authorList>
            <person name="Munoz J.F."/>
            <person name="Mcewen J.G."/>
            <person name="Clay O.K."/>
            <person name="Cuomo C.A."/>
        </authorList>
    </citation>
    <scope>NUCLEOTIDE SEQUENCE [LARGE SCALE GENOMIC DNA]</scope>
    <source>
        <strain evidence="5 6">UAMH7299</strain>
    </source>
</reference>
<dbReference type="OrthoDB" id="2592092at2759"/>
<feature type="region of interest" description="Disordered" evidence="3">
    <location>
        <begin position="92"/>
        <end position="114"/>
    </location>
</feature>
<evidence type="ECO:0000259" key="4">
    <source>
        <dbReference type="Pfam" id="PF07967"/>
    </source>
</evidence>
<accession>A0A2B7WEC4</accession>
<gene>
    <name evidence="5" type="ORF">AJ80_10080</name>
</gene>
<dbReference type="STRING" id="1447883.A0A2B7WEC4"/>
<evidence type="ECO:0000256" key="2">
    <source>
        <dbReference type="ARBA" id="ARBA00023242"/>
    </source>
</evidence>
<dbReference type="GO" id="GO:0005634">
    <property type="term" value="C:nucleus"/>
    <property type="evidence" value="ECO:0007669"/>
    <property type="project" value="UniProtKB-SubCell"/>
</dbReference>
<organism evidence="5 6">
    <name type="scientific">Polytolypa hystricis (strain UAMH7299)</name>
    <dbReference type="NCBI Taxonomy" id="1447883"/>
    <lineage>
        <taxon>Eukaryota</taxon>
        <taxon>Fungi</taxon>
        <taxon>Dikarya</taxon>
        <taxon>Ascomycota</taxon>
        <taxon>Pezizomycotina</taxon>
        <taxon>Eurotiomycetes</taxon>
        <taxon>Eurotiomycetidae</taxon>
        <taxon>Onygenales</taxon>
        <taxon>Onygenales incertae sedis</taxon>
        <taxon>Polytolypa</taxon>
    </lineage>
</organism>
<dbReference type="AlphaFoldDB" id="A0A2B7WEC4"/>
<evidence type="ECO:0000256" key="1">
    <source>
        <dbReference type="ARBA" id="ARBA00004123"/>
    </source>
</evidence>
<proteinExistence type="predicted"/>
<dbReference type="EMBL" id="PDNA01000596">
    <property type="protein sequence ID" value="PGG94944.1"/>
    <property type="molecule type" value="Genomic_DNA"/>
</dbReference>
<sequence length="260" mass="28638">MSYSVTTKKRKFHRVLDSISNVSAQKPATSTADPSALSKSSSNVVAPSTPNSTTAMTTGNIMYPTIKKVRLTPGSEVDNAIVKLSKATGGSLARRHAAAASSPSSIRSSSTSRPNFVPWDRERFLERLETFRRVDRWSPKPARINEVQWAKRGWSCVDVMRVECVGGCGQAVVVKLPGDIEEGEDGYDSDKREERSEVQTKLVEKYAELIIDGHSEKCPWRKTGCDGKQQSPFCGVRSPAKLTINQIQSNAYPLQPPRQP</sequence>
<keyword evidence="6" id="KW-1185">Reference proteome</keyword>
<feature type="domain" description="C3HC-type" evidence="4">
    <location>
        <begin position="118"/>
        <end position="250"/>
    </location>
</feature>
<evidence type="ECO:0000256" key="3">
    <source>
        <dbReference type="SAM" id="MobiDB-lite"/>
    </source>
</evidence>
<name>A0A2B7WEC4_POLH7</name>
<dbReference type="InterPro" id="IPR012935">
    <property type="entry name" value="NuBaID_N"/>
</dbReference>
<comment type="caution">
    <text evidence="5">The sequence shown here is derived from an EMBL/GenBank/DDBJ whole genome shotgun (WGS) entry which is preliminary data.</text>
</comment>